<dbReference type="InterPro" id="IPR009057">
    <property type="entry name" value="Homeodomain-like_sf"/>
</dbReference>
<dbReference type="SUPFAM" id="SSF46689">
    <property type="entry name" value="Homeodomain-like"/>
    <property type="match status" value="1"/>
</dbReference>
<dbReference type="GO" id="GO:0000981">
    <property type="term" value="F:DNA-binding transcription factor activity, RNA polymerase II-specific"/>
    <property type="evidence" value="ECO:0007669"/>
    <property type="project" value="InterPro"/>
</dbReference>
<dbReference type="SMART" id="SM00389">
    <property type="entry name" value="HOX"/>
    <property type="match status" value="1"/>
</dbReference>
<feature type="compositionally biased region" description="Basic and acidic residues" evidence="7">
    <location>
        <begin position="120"/>
        <end position="159"/>
    </location>
</feature>
<dbReference type="GO" id="GO:0000978">
    <property type="term" value="F:RNA polymerase II cis-regulatory region sequence-specific DNA binding"/>
    <property type="evidence" value="ECO:0007669"/>
    <property type="project" value="TreeGrafter"/>
</dbReference>
<dbReference type="InterPro" id="IPR001356">
    <property type="entry name" value="HD"/>
</dbReference>
<evidence type="ECO:0000256" key="5">
    <source>
        <dbReference type="PROSITE-ProRule" id="PRU00108"/>
    </source>
</evidence>
<organism evidence="9 10">
    <name type="scientific">Lymnaea stagnalis</name>
    <name type="common">Great pond snail</name>
    <name type="synonym">Helix stagnalis</name>
    <dbReference type="NCBI Taxonomy" id="6523"/>
    <lineage>
        <taxon>Eukaryota</taxon>
        <taxon>Metazoa</taxon>
        <taxon>Spiralia</taxon>
        <taxon>Lophotrochozoa</taxon>
        <taxon>Mollusca</taxon>
        <taxon>Gastropoda</taxon>
        <taxon>Heterobranchia</taxon>
        <taxon>Euthyneura</taxon>
        <taxon>Panpulmonata</taxon>
        <taxon>Hygrophila</taxon>
        <taxon>Lymnaeoidea</taxon>
        <taxon>Lymnaeidae</taxon>
        <taxon>Lymnaea</taxon>
    </lineage>
</organism>
<dbReference type="AlphaFoldDB" id="A0AAV2H2J7"/>
<evidence type="ECO:0000256" key="3">
    <source>
        <dbReference type="ARBA" id="ARBA00023155"/>
    </source>
</evidence>
<dbReference type="PANTHER" id="PTHR24340">
    <property type="entry name" value="HOMEOBOX PROTEIN NKX"/>
    <property type="match status" value="1"/>
</dbReference>
<feature type="compositionally biased region" description="Low complexity" evidence="7">
    <location>
        <begin position="23"/>
        <end position="43"/>
    </location>
</feature>
<evidence type="ECO:0000313" key="9">
    <source>
        <dbReference type="EMBL" id="CAL1526454.1"/>
    </source>
</evidence>
<dbReference type="InterPro" id="IPR017970">
    <property type="entry name" value="Homeobox_CS"/>
</dbReference>
<feature type="DNA-binding region" description="Homeobox" evidence="5">
    <location>
        <begin position="340"/>
        <end position="399"/>
    </location>
</feature>
<evidence type="ECO:0000256" key="4">
    <source>
        <dbReference type="ARBA" id="ARBA00023242"/>
    </source>
</evidence>
<feature type="region of interest" description="Disordered" evidence="7">
    <location>
        <begin position="1"/>
        <end position="48"/>
    </location>
</feature>
<proteinExistence type="predicted"/>
<feature type="domain" description="Homeobox" evidence="8">
    <location>
        <begin position="338"/>
        <end position="398"/>
    </location>
</feature>
<feature type="region of interest" description="Disordered" evidence="7">
    <location>
        <begin position="107"/>
        <end position="159"/>
    </location>
</feature>
<dbReference type="Gene3D" id="1.10.10.60">
    <property type="entry name" value="Homeodomain-like"/>
    <property type="match status" value="1"/>
</dbReference>
<feature type="region of interest" description="Disordered" evidence="7">
    <location>
        <begin position="308"/>
        <end position="338"/>
    </location>
</feature>
<dbReference type="PANTHER" id="PTHR24340:SF73">
    <property type="entry name" value="HOMEOBOX PROTEIN BAGPIPE-RELATED"/>
    <property type="match status" value="1"/>
</dbReference>
<dbReference type="PROSITE" id="PS50071">
    <property type="entry name" value="HOMEOBOX_2"/>
    <property type="match status" value="1"/>
</dbReference>
<keyword evidence="2 5" id="KW-0238">DNA-binding</keyword>
<dbReference type="Proteomes" id="UP001497497">
    <property type="component" value="Unassembled WGS sequence"/>
</dbReference>
<dbReference type="GO" id="GO:0030154">
    <property type="term" value="P:cell differentiation"/>
    <property type="evidence" value="ECO:0007669"/>
    <property type="project" value="TreeGrafter"/>
</dbReference>
<comment type="caution">
    <text evidence="9">The sequence shown here is derived from an EMBL/GenBank/DDBJ whole genome shotgun (WGS) entry which is preliminary data.</text>
</comment>
<dbReference type="InterPro" id="IPR050394">
    <property type="entry name" value="Homeobox_NK-like"/>
</dbReference>
<gene>
    <name evidence="9" type="ORF">GSLYS_00000631001</name>
</gene>
<evidence type="ECO:0000259" key="8">
    <source>
        <dbReference type="PROSITE" id="PS50071"/>
    </source>
</evidence>
<keyword evidence="4 5" id="KW-0539">Nucleus</keyword>
<protein>
    <recommendedName>
        <fullName evidence="8">Homeobox domain-containing protein</fullName>
    </recommendedName>
</protein>
<evidence type="ECO:0000313" key="10">
    <source>
        <dbReference type="Proteomes" id="UP001497497"/>
    </source>
</evidence>
<dbReference type="CDD" id="cd00086">
    <property type="entry name" value="homeodomain"/>
    <property type="match status" value="1"/>
</dbReference>
<reference evidence="9 10" key="1">
    <citation type="submission" date="2024-04" db="EMBL/GenBank/DDBJ databases">
        <authorList>
            <consortium name="Genoscope - CEA"/>
            <person name="William W."/>
        </authorList>
    </citation>
    <scope>NUCLEOTIDE SEQUENCE [LARGE SCALE GENOMIC DNA]</scope>
</reference>
<keyword evidence="10" id="KW-1185">Reference proteome</keyword>
<dbReference type="PRINTS" id="PR00024">
    <property type="entry name" value="HOMEOBOX"/>
</dbReference>
<dbReference type="EMBL" id="CAXITT010000005">
    <property type="protein sequence ID" value="CAL1526454.1"/>
    <property type="molecule type" value="Genomic_DNA"/>
</dbReference>
<feature type="compositionally biased region" description="Polar residues" evidence="7">
    <location>
        <begin position="309"/>
        <end position="328"/>
    </location>
</feature>
<evidence type="ECO:0000256" key="7">
    <source>
        <dbReference type="SAM" id="MobiDB-lite"/>
    </source>
</evidence>
<keyword evidence="3 5" id="KW-0371">Homeobox</keyword>
<evidence type="ECO:0000256" key="1">
    <source>
        <dbReference type="ARBA" id="ARBA00004123"/>
    </source>
</evidence>
<evidence type="ECO:0000256" key="2">
    <source>
        <dbReference type="ARBA" id="ARBA00023125"/>
    </source>
</evidence>
<dbReference type="InterPro" id="IPR020479">
    <property type="entry name" value="HD_metazoa"/>
</dbReference>
<comment type="subcellular location">
    <subcellularLocation>
        <location evidence="1 5 6">Nucleus</location>
    </subcellularLocation>
</comment>
<dbReference type="GO" id="GO:0005634">
    <property type="term" value="C:nucleus"/>
    <property type="evidence" value="ECO:0007669"/>
    <property type="project" value="UniProtKB-SubCell"/>
</dbReference>
<sequence>MTSEESSERQSGTPDLSLPPTPSTSSPPTTSPNVKVTPPSTSSAQAPKLKFSIDSILSTPYVATKKLSKSHVNWAGIGSTSTPSLPEVGDDSEVRVHPRFCPISRLEKSELGGDEEEAELEKRGKESGKVNRDFLKTAHDKEESATTGDKDKLRCGQKRGIENGDNGAVHEDFLRKLSESSPFVTANARISELVYGTSDSDLACKYGFGPATSTGRKPNFESEPNSRSSPLYRKYMGGCPSTSSSFSSPNGLDAGNVEISHALDYSLDLSLPHSKKRLLPPWERLNTSSPGSDDDYALDMAHLRRRDAQSGQMDSDCGESNFSSNMGKKSSMDDTSRIKRKRCRASFTHAQVYELERRFRHQRYLSGPERAELAQSLKLTETQVKIWFQNRRYKTKKRHQIHEEQMLAANAKKAAVTLLVKDGKRLGDQRDYMSSLLYPQLPGVAPGYNYVYYF</sequence>
<name>A0AAV2H2J7_LYMST</name>
<accession>A0AAV2H2J7</accession>
<dbReference type="PROSITE" id="PS00027">
    <property type="entry name" value="HOMEOBOX_1"/>
    <property type="match status" value="1"/>
</dbReference>
<dbReference type="Pfam" id="PF00046">
    <property type="entry name" value="Homeodomain"/>
    <property type="match status" value="1"/>
</dbReference>
<evidence type="ECO:0000256" key="6">
    <source>
        <dbReference type="RuleBase" id="RU000682"/>
    </source>
</evidence>